<dbReference type="PANTHER" id="PTHR24559">
    <property type="entry name" value="TRANSPOSON TY3-I GAG-POL POLYPROTEIN"/>
    <property type="match status" value="1"/>
</dbReference>
<dbReference type="Gene3D" id="3.30.70.270">
    <property type="match status" value="3"/>
</dbReference>
<dbReference type="PANTHER" id="PTHR24559:SF444">
    <property type="entry name" value="REVERSE TRANSCRIPTASE DOMAIN-CONTAINING PROTEIN"/>
    <property type="match status" value="1"/>
</dbReference>
<feature type="region of interest" description="Disordered" evidence="1">
    <location>
        <begin position="1"/>
        <end position="48"/>
    </location>
</feature>
<feature type="region of interest" description="Disordered" evidence="1">
    <location>
        <begin position="158"/>
        <end position="187"/>
    </location>
</feature>
<feature type="domain" description="Reverse transcriptase" evidence="2">
    <location>
        <begin position="371"/>
        <end position="473"/>
    </location>
</feature>
<dbReference type="SUPFAM" id="SSF56672">
    <property type="entry name" value="DNA/RNA polymerases"/>
    <property type="match status" value="1"/>
</dbReference>
<name>A0AAF0TXE0_SOLVR</name>
<protein>
    <recommendedName>
        <fullName evidence="2">Reverse transcriptase domain-containing protein</fullName>
    </recommendedName>
</protein>
<dbReference type="Pfam" id="PF00078">
    <property type="entry name" value="RVT_1"/>
    <property type="match status" value="1"/>
</dbReference>
<dbReference type="Gene3D" id="3.10.10.10">
    <property type="entry name" value="HIV Type 1 Reverse Transcriptase, subunit A, domain 1"/>
    <property type="match status" value="1"/>
</dbReference>
<sequence>MVGSSGAKDAETPSTDAQSEIVLIAKRPGTDAQTQRAVPAQAPPQAPIDPLNENVTNAEFRSAFQVLAQAMTTQANREVVVSVNTSVVEKAELAAYQLKWVAQIWFNQWKEARPVKAGPIEWERFKCVFLDRLFHLDMREAKVLEFINFRQGNMSEEKIQERSREVKSAKVDDGNYSHARSGGRGHPRPLMLTYAKCGRNNEGKYLAVSNACFGCGKMDHKIRDYPSITRNEGDTHRRAQPYPSSGRSGSGGNAPKKNHFYALQTRDDQERSLDIVMVRVKDVEFETPILKLVPIVNELLEVFPDDLPGVPPEREIDFGIHLLPNTQPISIPPYRMAPPELKELKCQLKDLLDKGFIRPSISPWDAPVLFVKKNDGALRMCIDYWQLNKVNIKNKYPLPRINDLFDQFQGASYFSKIDLQSCYHQLRVKEEDIRKMTFRIQYGHYEFLGMSFGLNNAPAAFMDLMNRSEDDHINNLRIVLQIHKERQLFAKFSKHEFWLRFMAFLGHIVSSKGIKVDQSKMDVVKSCPRPLSSTNIRNFLGLAGYYRRFVEGFSSIASPLTALTQKKAKFIWSKTCEKNFQELNDRLTSTPVLNLPKRDR</sequence>
<evidence type="ECO:0000313" key="4">
    <source>
        <dbReference type="Proteomes" id="UP001234989"/>
    </source>
</evidence>
<organism evidence="3 4">
    <name type="scientific">Solanum verrucosum</name>
    <dbReference type="NCBI Taxonomy" id="315347"/>
    <lineage>
        <taxon>Eukaryota</taxon>
        <taxon>Viridiplantae</taxon>
        <taxon>Streptophyta</taxon>
        <taxon>Embryophyta</taxon>
        <taxon>Tracheophyta</taxon>
        <taxon>Spermatophyta</taxon>
        <taxon>Magnoliopsida</taxon>
        <taxon>eudicotyledons</taxon>
        <taxon>Gunneridae</taxon>
        <taxon>Pentapetalae</taxon>
        <taxon>asterids</taxon>
        <taxon>lamiids</taxon>
        <taxon>Solanales</taxon>
        <taxon>Solanaceae</taxon>
        <taxon>Solanoideae</taxon>
        <taxon>Solaneae</taxon>
        <taxon>Solanum</taxon>
    </lineage>
</organism>
<keyword evidence="4" id="KW-1185">Reference proteome</keyword>
<accession>A0AAF0TXE0</accession>
<feature type="region of interest" description="Disordered" evidence="1">
    <location>
        <begin position="226"/>
        <end position="258"/>
    </location>
</feature>
<dbReference type="InterPro" id="IPR053134">
    <property type="entry name" value="RNA-dir_DNA_polymerase"/>
</dbReference>
<proteinExistence type="predicted"/>
<gene>
    <name evidence="3" type="ORF">MTR67_023155</name>
</gene>
<dbReference type="InterPro" id="IPR043128">
    <property type="entry name" value="Rev_trsase/Diguanyl_cyclase"/>
</dbReference>
<evidence type="ECO:0000313" key="3">
    <source>
        <dbReference type="EMBL" id="WMV29770.1"/>
    </source>
</evidence>
<dbReference type="FunFam" id="3.30.70.270:FF:000020">
    <property type="entry name" value="Transposon Tf2-6 polyprotein-like Protein"/>
    <property type="match status" value="1"/>
</dbReference>
<dbReference type="Proteomes" id="UP001234989">
    <property type="component" value="Chromosome 5"/>
</dbReference>
<evidence type="ECO:0000259" key="2">
    <source>
        <dbReference type="Pfam" id="PF00078"/>
    </source>
</evidence>
<feature type="compositionally biased region" description="Basic and acidic residues" evidence="1">
    <location>
        <begin position="158"/>
        <end position="175"/>
    </location>
</feature>
<dbReference type="EMBL" id="CP133616">
    <property type="protein sequence ID" value="WMV29770.1"/>
    <property type="molecule type" value="Genomic_DNA"/>
</dbReference>
<dbReference type="AlphaFoldDB" id="A0AAF0TXE0"/>
<dbReference type="InterPro" id="IPR043502">
    <property type="entry name" value="DNA/RNA_pol_sf"/>
</dbReference>
<evidence type="ECO:0000256" key="1">
    <source>
        <dbReference type="SAM" id="MobiDB-lite"/>
    </source>
</evidence>
<reference evidence="3" key="1">
    <citation type="submission" date="2023-08" db="EMBL/GenBank/DDBJ databases">
        <title>A de novo genome assembly of Solanum verrucosum Schlechtendal, a Mexican diploid species geographically isolated from the other diploid A-genome species in potato relatives.</title>
        <authorList>
            <person name="Hosaka K."/>
        </authorList>
    </citation>
    <scope>NUCLEOTIDE SEQUENCE</scope>
    <source>
        <tissue evidence="3">Young leaves</tissue>
    </source>
</reference>
<dbReference type="InterPro" id="IPR000477">
    <property type="entry name" value="RT_dom"/>
</dbReference>
<dbReference type="CDD" id="cd01647">
    <property type="entry name" value="RT_LTR"/>
    <property type="match status" value="1"/>
</dbReference>